<dbReference type="InterPro" id="IPR002223">
    <property type="entry name" value="Kunitz_BPTI"/>
</dbReference>
<evidence type="ECO:0000313" key="3">
    <source>
        <dbReference type="Proteomes" id="UP000270296"/>
    </source>
</evidence>
<sequence>MNEKSLSYRQCSTASPCPSGYRCVLSGTARLCCPTPAFICQQQADAGDECTDVAFQRKYYFDNKRRECKELLYRGCSGNDNRFDSYDDCRATCDNYGTFVFSIFYHLQN</sequence>
<dbReference type="Pfam" id="PF00014">
    <property type="entry name" value="Kunitz_BPTI"/>
    <property type="match status" value="1"/>
</dbReference>
<dbReference type="SMART" id="SM00131">
    <property type="entry name" value="KU"/>
    <property type="match status" value="1"/>
</dbReference>
<dbReference type="PANTHER" id="PTHR46339">
    <property type="entry name" value="PROTEIN CBG15282-RELATED"/>
    <property type="match status" value="1"/>
</dbReference>
<dbReference type="PROSITE" id="PS50279">
    <property type="entry name" value="BPTI_KUNITZ_2"/>
    <property type="match status" value="1"/>
</dbReference>
<keyword evidence="3" id="KW-1185">Reference proteome</keyword>
<dbReference type="GO" id="GO:0004867">
    <property type="term" value="F:serine-type endopeptidase inhibitor activity"/>
    <property type="evidence" value="ECO:0007669"/>
    <property type="project" value="InterPro"/>
</dbReference>
<protein>
    <submittedName>
        <fullName evidence="4">BPTI/Kunitz inhibitor domain-containing protein</fullName>
    </submittedName>
</protein>
<evidence type="ECO:0000313" key="2">
    <source>
        <dbReference type="EMBL" id="VDO79520.1"/>
    </source>
</evidence>
<name>A0A183I902_9BILA</name>
<organism evidence="4">
    <name type="scientific">Soboliphyme baturini</name>
    <dbReference type="NCBI Taxonomy" id="241478"/>
    <lineage>
        <taxon>Eukaryota</taxon>
        <taxon>Metazoa</taxon>
        <taxon>Ecdysozoa</taxon>
        <taxon>Nematoda</taxon>
        <taxon>Enoplea</taxon>
        <taxon>Dorylaimia</taxon>
        <taxon>Dioctophymatida</taxon>
        <taxon>Dioctophymatoidea</taxon>
        <taxon>Soboliphymatidae</taxon>
        <taxon>Soboliphyme</taxon>
    </lineage>
</organism>
<dbReference type="OrthoDB" id="5871431at2759"/>
<dbReference type="InterPro" id="IPR036880">
    <property type="entry name" value="Kunitz_BPTI_sf"/>
</dbReference>
<dbReference type="EMBL" id="UZAM01000140">
    <property type="protein sequence ID" value="VDO79520.1"/>
    <property type="molecule type" value="Genomic_DNA"/>
</dbReference>
<evidence type="ECO:0000313" key="4">
    <source>
        <dbReference type="WBParaSite" id="SBAD_0000010601-mRNA-1"/>
    </source>
</evidence>
<dbReference type="CDD" id="cd00109">
    <property type="entry name" value="Kunitz-type"/>
    <property type="match status" value="1"/>
</dbReference>
<reference evidence="2 3" key="2">
    <citation type="submission" date="2018-11" db="EMBL/GenBank/DDBJ databases">
        <authorList>
            <consortium name="Pathogen Informatics"/>
        </authorList>
    </citation>
    <scope>NUCLEOTIDE SEQUENCE [LARGE SCALE GENOMIC DNA]</scope>
</reference>
<evidence type="ECO:0000259" key="1">
    <source>
        <dbReference type="PROSITE" id="PS50279"/>
    </source>
</evidence>
<dbReference type="SUPFAM" id="SSF57362">
    <property type="entry name" value="BPTI-like"/>
    <property type="match status" value="1"/>
</dbReference>
<dbReference type="WBParaSite" id="SBAD_0000010601-mRNA-1">
    <property type="protein sequence ID" value="SBAD_0000010601-mRNA-1"/>
    <property type="gene ID" value="SBAD_0000010601"/>
</dbReference>
<feature type="domain" description="BPTI/Kunitz inhibitor" evidence="1">
    <location>
        <begin position="40"/>
        <end position="93"/>
    </location>
</feature>
<accession>A0A183I902</accession>
<dbReference type="Gene3D" id="4.10.410.10">
    <property type="entry name" value="Pancreatic trypsin inhibitor Kunitz domain"/>
    <property type="match status" value="1"/>
</dbReference>
<dbReference type="Proteomes" id="UP000270296">
    <property type="component" value="Unassembled WGS sequence"/>
</dbReference>
<dbReference type="AlphaFoldDB" id="A0A183I902"/>
<proteinExistence type="predicted"/>
<reference evidence="4" key="1">
    <citation type="submission" date="2016-06" db="UniProtKB">
        <authorList>
            <consortium name="WormBaseParasite"/>
        </authorList>
    </citation>
    <scope>IDENTIFICATION</scope>
</reference>
<gene>
    <name evidence="2" type="ORF">SBAD_LOCUS96</name>
</gene>
<dbReference type="InterPro" id="IPR053014">
    <property type="entry name" value="Cuticle_assoc_divergent"/>
</dbReference>